<dbReference type="RefSeq" id="WP_168675952.1">
    <property type="nucleotide sequence ID" value="NZ_BPKV01000001.1"/>
</dbReference>
<feature type="transmembrane region" description="Helical" evidence="7">
    <location>
        <begin position="7"/>
        <end position="25"/>
    </location>
</feature>
<comment type="caution">
    <text evidence="9">The sequence shown here is derived from an EMBL/GenBank/DDBJ whole genome shotgun (WGS) entry which is preliminary data.</text>
</comment>
<dbReference type="GO" id="GO:0016020">
    <property type="term" value="C:membrane"/>
    <property type="evidence" value="ECO:0007669"/>
    <property type="project" value="UniProtKB-SubCell"/>
</dbReference>
<gene>
    <name evidence="8" type="ORF">D0501_04565</name>
    <name evidence="9" type="ORF">HF966_01750</name>
</gene>
<dbReference type="Gene3D" id="3.40.190.10">
    <property type="entry name" value="Periplasmic binding protein-like II"/>
    <property type="match status" value="2"/>
</dbReference>
<dbReference type="PIRSF" id="PIRSF002854">
    <property type="entry name" value="MetQ"/>
    <property type="match status" value="1"/>
</dbReference>
<keyword evidence="3 7" id="KW-0472">Membrane</keyword>
<evidence type="ECO:0000256" key="4">
    <source>
        <dbReference type="ARBA" id="ARBA00023139"/>
    </source>
</evidence>
<evidence type="ECO:0000256" key="7">
    <source>
        <dbReference type="SAM" id="Phobius"/>
    </source>
</evidence>
<evidence type="ECO:0000313" key="11">
    <source>
        <dbReference type="Proteomes" id="UP001525857"/>
    </source>
</evidence>
<proteinExistence type="inferred from homology"/>
<protein>
    <recommendedName>
        <fullName evidence="6">Lipoprotein</fullName>
    </recommendedName>
</protein>
<keyword evidence="5 6" id="KW-0449">Lipoprotein</keyword>
<comment type="subcellular location">
    <subcellularLocation>
        <location evidence="1">Membrane</location>
        <topology evidence="1">Lipid-anchor</topology>
    </subcellularLocation>
</comment>
<accession>A0A846ZFI5</accession>
<keyword evidence="7" id="KW-0812">Transmembrane</keyword>
<reference evidence="8 11" key="1">
    <citation type="submission" date="2018-08" db="EMBL/GenBank/DDBJ databases">
        <title>Draft genome sequences of Leuconostoc spp. and Weissella spp. with biocontrol potential.</title>
        <authorList>
            <person name="Lo R."/>
            <person name="Ho V.T.T."/>
            <person name="Turner M.S."/>
        </authorList>
    </citation>
    <scope>NUCLEOTIDE SEQUENCE [LARGE SCALE GENOMIC DNA]</scope>
    <source>
        <strain evidence="8 11">733</strain>
    </source>
</reference>
<dbReference type="PANTHER" id="PTHR30429:SF0">
    <property type="entry name" value="METHIONINE-BINDING LIPOPROTEIN METQ"/>
    <property type="match status" value="1"/>
</dbReference>
<dbReference type="EMBL" id="JAAXPO010000002">
    <property type="protein sequence ID" value="NKZ17921.1"/>
    <property type="molecule type" value="Genomic_DNA"/>
</dbReference>
<dbReference type="Proteomes" id="UP000590460">
    <property type="component" value="Unassembled WGS sequence"/>
</dbReference>
<dbReference type="Proteomes" id="UP001525857">
    <property type="component" value="Unassembled WGS sequence"/>
</dbReference>
<keyword evidence="7" id="KW-1133">Transmembrane helix</keyword>
<evidence type="ECO:0000256" key="2">
    <source>
        <dbReference type="ARBA" id="ARBA00022729"/>
    </source>
</evidence>
<keyword evidence="2" id="KW-0732">Signal</keyword>
<dbReference type="InterPro" id="IPR004872">
    <property type="entry name" value="Lipoprotein_NlpA"/>
</dbReference>
<sequence>MSQKKNWIIGGVAVAVVAVGAYFSFGGQSKEATNKTVTIGVMAGDKNEDEIWQSVSETAKKKYGITLKTKKFTDYLQPNKALAAGEVDLNAFQNYPFLANWNKQYKTDIVSIGDTWTTPLRIYSGKYKQTSEIKDGDQITIANDPTNENRGLHLLADAGLIKIKNTTAATPKDITSNPKNLKITPVDGSQTAASLNDPTVGAAVVNTNYAKSAHLDINSAIFVESLNKNSEQYFNFIAANKKDKNKAIYQDVVKSLQTAQTKALVKKFYGNAEITVWDYKK</sequence>
<keyword evidence="4" id="KW-0564">Palmitate</keyword>
<evidence type="ECO:0000256" key="1">
    <source>
        <dbReference type="ARBA" id="ARBA00004635"/>
    </source>
</evidence>
<evidence type="ECO:0000256" key="3">
    <source>
        <dbReference type="ARBA" id="ARBA00023136"/>
    </source>
</evidence>
<evidence type="ECO:0000256" key="5">
    <source>
        <dbReference type="ARBA" id="ARBA00023288"/>
    </source>
</evidence>
<evidence type="ECO:0000313" key="9">
    <source>
        <dbReference type="EMBL" id="NKZ17921.1"/>
    </source>
</evidence>
<reference evidence="9 10" key="2">
    <citation type="submission" date="2020-04" db="EMBL/GenBank/DDBJ databases">
        <title>MicrobeNet Type strains.</title>
        <authorList>
            <person name="Nicholson A.C."/>
        </authorList>
    </citation>
    <scope>NUCLEOTIDE SEQUENCE [LARGE SCALE GENOMIC DNA]</scope>
    <source>
        <strain evidence="9 10">CCUG 54536</strain>
    </source>
</reference>
<dbReference type="PANTHER" id="PTHR30429">
    <property type="entry name" value="D-METHIONINE-BINDING LIPOPROTEIN METQ"/>
    <property type="match status" value="1"/>
</dbReference>
<dbReference type="Pfam" id="PF03180">
    <property type="entry name" value="Lipoprotein_9"/>
    <property type="match status" value="1"/>
</dbReference>
<dbReference type="SUPFAM" id="SSF53850">
    <property type="entry name" value="Periplasmic binding protein-like II"/>
    <property type="match status" value="1"/>
</dbReference>
<keyword evidence="11" id="KW-1185">Reference proteome</keyword>
<comment type="similarity">
    <text evidence="6">Belongs to the nlpA lipoprotein family.</text>
</comment>
<evidence type="ECO:0000256" key="6">
    <source>
        <dbReference type="PIRNR" id="PIRNR002854"/>
    </source>
</evidence>
<evidence type="ECO:0000313" key="10">
    <source>
        <dbReference type="Proteomes" id="UP000590460"/>
    </source>
</evidence>
<dbReference type="AlphaFoldDB" id="A0A846ZFI5"/>
<name>A0A846ZFI5_9LACO</name>
<evidence type="ECO:0000313" key="8">
    <source>
        <dbReference type="EMBL" id="MCT8389343.1"/>
    </source>
</evidence>
<dbReference type="EMBL" id="QVOV01000007">
    <property type="protein sequence ID" value="MCT8389343.1"/>
    <property type="molecule type" value="Genomic_DNA"/>
</dbReference>
<organism evidence="9 10">
    <name type="scientific">Leuconostoc holzapfelii</name>
    <dbReference type="NCBI Taxonomy" id="434464"/>
    <lineage>
        <taxon>Bacteria</taxon>
        <taxon>Bacillati</taxon>
        <taxon>Bacillota</taxon>
        <taxon>Bacilli</taxon>
        <taxon>Lactobacillales</taxon>
        <taxon>Lactobacillaceae</taxon>
        <taxon>Leuconostoc</taxon>
    </lineage>
</organism>